<keyword evidence="1" id="KW-0121">Carboxypeptidase</keyword>
<comment type="caution">
    <text evidence="1">The sequence shown here is derived from an EMBL/GenBank/DDBJ whole genome shotgun (WGS) entry which is preliminary data.</text>
</comment>
<name>A0A9X2XUW9_9BACT</name>
<keyword evidence="1" id="KW-0645">Protease</keyword>
<gene>
    <name evidence="1" type="ORF">OCK74_07555</name>
</gene>
<keyword evidence="2" id="KW-1185">Reference proteome</keyword>
<accession>A0A9X2XUW9</accession>
<reference evidence="1" key="2">
    <citation type="submission" date="2023-04" db="EMBL/GenBank/DDBJ databases">
        <title>Paracnuella aquatica gen. nov., sp. nov., a member of the family Chitinophagaceae isolated from a hot spring.</title>
        <authorList>
            <person name="Wang C."/>
        </authorList>
    </citation>
    <scope>NUCLEOTIDE SEQUENCE</scope>
    <source>
        <strain evidence="1">LB-8</strain>
    </source>
</reference>
<dbReference type="Gene3D" id="2.60.40.1120">
    <property type="entry name" value="Carboxypeptidase-like, regulatory domain"/>
    <property type="match status" value="1"/>
</dbReference>
<sequence length="613" mass="67591">MKNSAFAWKAFFLFLCFSSMVLVGMAQSNLNKVIPLSASNQRIDNVLEILSNRGNFYFSYNSSIIKRDSVVSIDATNKTVKQILDELFGNGYEFKESGNYIIIRRAPVKLTMVTNKAVTEDKSYVVSGYVLDDNTGAQIENASIYEKKLLVSALTNENGYFKLRLKNKAKSAALTVSKEFYEDTTVFIEPKYNQQITITLLPLGAPDITIVKPEDYFVPDSLRVRITTPSGITEYTYVKSPDSARLEKTAVGKFLISSAQKFQSLNLKKFLAERPFQVSLTPGLSTHGKMSGQVVNNVSFNVFGGYAGGVDGFELGGLFNLDKQNAQYAQIAGLFNIVGGNVKGVQIGGISNTVLGDFNGLQIGGINNFAKKGFNGFQLAGVHNHTPDSVKGLQIAGVSNFSMYKTGGVQISGVANMAHGNMDGVQISGVFNYTKRLRGLQIGLINIADTSEGYSLGLVNIILKGYHKLSFSSNDITNVNAAYKSGNRKLYSILQAGANLKENEKVYTFGYGLGSDWPLTNWLYINPELSANYLYLGAFDYVNILSKANLHLNFRLSRNFSIFAGPTFNAYYTDQDVEFKGYKFPVPDVHRNTFKLHNKVVGWIGWNVGINLF</sequence>
<dbReference type="AlphaFoldDB" id="A0A9X2XUW9"/>
<dbReference type="InterPro" id="IPR008969">
    <property type="entry name" value="CarboxyPept-like_regulatory"/>
</dbReference>
<organism evidence="1 2">
    <name type="scientific">Paraflavisolibacter caeni</name>
    <dbReference type="NCBI Taxonomy" id="2982496"/>
    <lineage>
        <taxon>Bacteria</taxon>
        <taxon>Pseudomonadati</taxon>
        <taxon>Bacteroidota</taxon>
        <taxon>Chitinophagia</taxon>
        <taxon>Chitinophagales</taxon>
        <taxon>Chitinophagaceae</taxon>
        <taxon>Paraflavisolibacter</taxon>
    </lineage>
</organism>
<proteinExistence type="predicted"/>
<dbReference type="GO" id="GO:0004180">
    <property type="term" value="F:carboxypeptidase activity"/>
    <property type="evidence" value="ECO:0007669"/>
    <property type="project" value="UniProtKB-KW"/>
</dbReference>
<evidence type="ECO:0000313" key="2">
    <source>
        <dbReference type="Proteomes" id="UP001155483"/>
    </source>
</evidence>
<dbReference type="RefSeq" id="WP_279296411.1">
    <property type="nucleotide sequence ID" value="NZ_JAOTIF010000003.1"/>
</dbReference>
<dbReference type="Pfam" id="PF13715">
    <property type="entry name" value="CarbopepD_reg_2"/>
    <property type="match status" value="1"/>
</dbReference>
<dbReference type="Proteomes" id="UP001155483">
    <property type="component" value="Unassembled WGS sequence"/>
</dbReference>
<dbReference type="SUPFAM" id="SSF49464">
    <property type="entry name" value="Carboxypeptidase regulatory domain-like"/>
    <property type="match status" value="1"/>
</dbReference>
<reference evidence="1" key="1">
    <citation type="submission" date="2022-09" db="EMBL/GenBank/DDBJ databases">
        <authorList>
            <person name="Yuan C."/>
            <person name="Ke Z."/>
        </authorList>
    </citation>
    <scope>NUCLEOTIDE SEQUENCE</scope>
    <source>
        <strain evidence="1">LB-8</strain>
    </source>
</reference>
<dbReference type="EMBL" id="JAOTIF010000003">
    <property type="protein sequence ID" value="MCU7548967.1"/>
    <property type="molecule type" value="Genomic_DNA"/>
</dbReference>
<protein>
    <submittedName>
        <fullName evidence="1">Carboxypeptidase-like regulatory domain-containing protein</fullName>
    </submittedName>
</protein>
<keyword evidence="1" id="KW-0378">Hydrolase</keyword>
<evidence type="ECO:0000313" key="1">
    <source>
        <dbReference type="EMBL" id="MCU7548967.1"/>
    </source>
</evidence>